<protein>
    <submittedName>
        <fullName evidence="2">Uncharacterized protein</fullName>
    </submittedName>
</protein>
<accession>A0A167W6G2</accession>
<feature type="compositionally biased region" description="Polar residues" evidence="1">
    <location>
        <begin position="1"/>
        <end position="11"/>
    </location>
</feature>
<feature type="compositionally biased region" description="Low complexity" evidence="1">
    <location>
        <begin position="547"/>
        <end position="563"/>
    </location>
</feature>
<feature type="region of interest" description="Disordered" evidence="1">
    <location>
        <begin position="895"/>
        <end position="1027"/>
    </location>
</feature>
<keyword evidence="3" id="KW-1185">Reference proteome</keyword>
<feature type="compositionally biased region" description="Polar residues" evidence="1">
    <location>
        <begin position="508"/>
        <end position="528"/>
    </location>
</feature>
<dbReference type="AlphaFoldDB" id="A0A167W6G2"/>
<feature type="compositionally biased region" description="Basic residues" evidence="1">
    <location>
        <begin position="530"/>
        <end position="540"/>
    </location>
</feature>
<feature type="compositionally biased region" description="Basic and acidic residues" evidence="1">
    <location>
        <begin position="37"/>
        <end position="48"/>
    </location>
</feature>
<feature type="compositionally biased region" description="Polar residues" evidence="1">
    <location>
        <begin position="975"/>
        <end position="998"/>
    </location>
</feature>
<feature type="region of interest" description="Disordered" evidence="1">
    <location>
        <begin position="811"/>
        <end position="874"/>
    </location>
</feature>
<feature type="compositionally biased region" description="Basic residues" evidence="1">
    <location>
        <begin position="376"/>
        <end position="387"/>
    </location>
</feature>
<feature type="compositionally biased region" description="Polar residues" evidence="1">
    <location>
        <begin position="706"/>
        <end position="715"/>
    </location>
</feature>
<feature type="region of interest" description="Disordered" evidence="1">
    <location>
        <begin position="1"/>
        <end position="123"/>
    </location>
</feature>
<proteinExistence type="predicted"/>
<evidence type="ECO:0000256" key="1">
    <source>
        <dbReference type="SAM" id="MobiDB-lite"/>
    </source>
</evidence>
<feature type="compositionally biased region" description="Polar residues" evidence="1">
    <location>
        <begin position="928"/>
        <end position="944"/>
    </location>
</feature>
<evidence type="ECO:0000313" key="3">
    <source>
        <dbReference type="Proteomes" id="UP000076532"/>
    </source>
</evidence>
<feature type="compositionally biased region" description="Low complexity" evidence="1">
    <location>
        <begin position="74"/>
        <end position="97"/>
    </location>
</feature>
<dbReference type="EMBL" id="KV417821">
    <property type="protein sequence ID" value="KZP05747.1"/>
    <property type="molecule type" value="Genomic_DNA"/>
</dbReference>
<sequence length="1076" mass="114425">MATAPIQSSSRDPVKALRNDYTNSYPHSAADESLSYDDPRTGASDAEKLSCFSSRHEHKIQWQMLTPNQSPRHASFSPNSSLSSRSRTNSRPTTPASAPVQKDGTARGPAQHTPAPNSSRRPLTAPVVHRYEPTGPEHQSHRDHAHALYYFPSAPAHATAAGTIPAETTAAMIAMDATTTTATTTPMPTQAIAVDSGLNVNDDLFGRSECAALGPGQPRGSHVLEQNSNPISARAMQNQPIDERGHRSPHHSTPPAKHTLAHKSKSYSPSSEGGTAISVDMKRLMSKPAPPSPGTRSLAGSDSDPPQPYRPKMASKSRSEGGEDGRSRSQPLVPQLPQLPFQHRSSSLSSPSSALTPRTDTAPAEDTRSQTSTQKNTRRNVLKRKPSAARVPSNTSSASSSSAPRHAGSALRIDSDLARGAKHIPAPLTPAGAVAEAYKQQEQRRASAASGDDLATPRAPNQQFDSDLQGGGKSQPSSPMPYYSVIGTTSGRLIAVGGPSDRWLDGYNANQRPRTSPNTSEVSPSPVRSLSRKISARWKRTTSGLKPDSTPPGSSNSSALSRSMRLEEDASNEPAGRRSASLPRERTKSGGSGVRGEMKSPDSQSYGRPRASESSSTAWVTVGVPEGVDEHGRVRGGSSPTKGKEEGGKMWKLMKRISTSGLRDKYHVEKNAPPVPSLPKDFVHRSWTQGSGDSGGSPTGGLSRFISRSSLSTPVKSPLYVSPVSMSPAENKVVSTGRRPSEAATGSSSPVSSDFASSRFFHRTHSARSSTSSLGDILPPPLPNTMVSKHIIPPNELRRVHADLESDTRIALGSPSHHKAHRSATMPEGDVPPPGRSPDESRLGRLPLPPRRATATGQQLTYQSNPQYQTQPSPDIPLFSNVGSINTFPSHAIAAHAGQSERAAQSATDLRAPPPALPVKSAKRLTHASVSHTQASIVSKSNPADNDASRRSHDVRPVRDNGGTGRPILHRKSSDAASATPTTKAGNAPQFSAASPRTQPLGAAIRPSSSKRSPLTFREADTAAKPPLTAQQKAEIWDTLLERSERAGGTLHLGEQELVSDRMKMESSLSFYADSL</sequence>
<feature type="compositionally biased region" description="Low complexity" evidence="1">
    <location>
        <begin position="747"/>
        <end position="758"/>
    </location>
</feature>
<reference evidence="2 3" key="1">
    <citation type="journal article" date="2016" name="Mol. Biol. Evol.">
        <title>Comparative Genomics of Early-Diverging Mushroom-Forming Fungi Provides Insights into the Origins of Lignocellulose Decay Capabilities.</title>
        <authorList>
            <person name="Nagy L.G."/>
            <person name="Riley R."/>
            <person name="Tritt A."/>
            <person name="Adam C."/>
            <person name="Daum C."/>
            <person name="Floudas D."/>
            <person name="Sun H."/>
            <person name="Yadav J.S."/>
            <person name="Pangilinan J."/>
            <person name="Larsson K.H."/>
            <person name="Matsuura K."/>
            <person name="Barry K."/>
            <person name="Labutti K."/>
            <person name="Kuo R."/>
            <person name="Ohm R.A."/>
            <person name="Bhattacharya S.S."/>
            <person name="Shirouzu T."/>
            <person name="Yoshinaga Y."/>
            <person name="Martin F.M."/>
            <person name="Grigoriev I.V."/>
            <person name="Hibbett D.S."/>
        </authorList>
    </citation>
    <scope>NUCLEOTIDE SEQUENCE [LARGE SCALE GENOMIC DNA]</scope>
    <source>
        <strain evidence="2 3">CBS 109695</strain>
    </source>
</reference>
<feature type="region of interest" description="Disordered" evidence="1">
    <location>
        <begin position="662"/>
        <end position="789"/>
    </location>
</feature>
<feature type="compositionally biased region" description="Low complexity" evidence="1">
    <location>
        <begin position="393"/>
        <end position="410"/>
    </location>
</feature>
<feature type="compositionally biased region" description="Polar residues" evidence="1">
    <location>
        <begin position="601"/>
        <end position="619"/>
    </location>
</feature>
<feature type="compositionally biased region" description="Basic and acidic residues" evidence="1">
    <location>
        <begin position="947"/>
        <end position="959"/>
    </location>
</feature>
<feature type="compositionally biased region" description="Polar residues" evidence="1">
    <location>
        <begin position="855"/>
        <end position="873"/>
    </location>
</feature>
<feature type="compositionally biased region" description="Basic and acidic residues" evidence="1">
    <location>
        <begin position="317"/>
        <end position="327"/>
    </location>
</feature>
<gene>
    <name evidence="2" type="ORF">FIBSPDRAFT_877194</name>
</gene>
<name>A0A167W6G2_9AGAM</name>
<dbReference type="Proteomes" id="UP000076532">
    <property type="component" value="Unassembled WGS sequence"/>
</dbReference>
<dbReference type="OrthoDB" id="3364707at2759"/>
<evidence type="ECO:0000313" key="2">
    <source>
        <dbReference type="EMBL" id="KZP05747.1"/>
    </source>
</evidence>
<feature type="compositionally biased region" description="Low complexity" evidence="1">
    <location>
        <begin position="330"/>
        <end position="359"/>
    </location>
</feature>
<organism evidence="2 3">
    <name type="scientific">Athelia psychrophila</name>
    <dbReference type="NCBI Taxonomy" id="1759441"/>
    <lineage>
        <taxon>Eukaryota</taxon>
        <taxon>Fungi</taxon>
        <taxon>Dikarya</taxon>
        <taxon>Basidiomycota</taxon>
        <taxon>Agaricomycotina</taxon>
        <taxon>Agaricomycetes</taxon>
        <taxon>Agaricomycetidae</taxon>
        <taxon>Atheliales</taxon>
        <taxon>Atheliaceae</taxon>
        <taxon>Athelia</taxon>
    </lineage>
</organism>
<feature type="compositionally biased region" description="Polar residues" evidence="1">
    <location>
        <begin position="63"/>
        <end position="72"/>
    </location>
</feature>
<feature type="region of interest" description="Disordered" evidence="1">
    <location>
        <begin position="241"/>
        <end position="650"/>
    </location>
</feature>